<evidence type="ECO:0000313" key="2">
    <source>
        <dbReference type="Proteomes" id="UP000829291"/>
    </source>
</evidence>
<dbReference type="GeneID" id="107222855"/>
<feature type="region of interest" description="Disordered" evidence="1">
    <location>
        <begin position="471"/>
        <end position="502"/>
    </location>
</feature>
<dbReference type="OrthoDB" id="7690664at2759"/>
<accession>A0A6J0BUB5</accession>
<evidence type="ECO:0000313" key="3">
    <source>
        <dbReference type="RefSeq" id="XP_015517862.2"/>
    </source>
</evidence>
<protein>
    <submittedName>
        <fullName evidence="3">Uncharacterized protein LOC107222855 isoform X1</fullName>
    </submittedName>
</protein>
<feature type="compositionally biased region" description="Basic and acidic residues" evidence="1">
    <location>
        <begin position="667"/>
        <end position="678"/>
    </location>
</feature>
<proteinExistence type="predicted"/>
<dbReference type="RefSeq" id="XP_015517862.2">
    <property type="nucleotide sequence ID" value="XM_015662376.2"/>
</dbReference>
<feature type="compositionally biased region" description="Basic and acidic residues" evidence="1">
    <location>
        <begin position="1"/>
        <end position="12"/>
    </location>
</feature>
<organism evidence="3">
    <name type="scientific">Neodiprion lecontei</name>
    <name type="common">Redheaded pine sawfly</name>
    <dbReference type="NCBI Taxonomy" id="441921"/>
    <lineage>
        <taxon>Eukaryota</taxon>
        <taxon>Metazoa</taxon>
        <taxon>Ecdysozoa</taxon>
        <taxon>Arthropoda</taxon>
        <taxon>Hexapoda</taxon>
        <taxon>Insecta</taxon>
        <taxon>Pterygota</taxon>
        <taxon>Neoptera</taxon>
        <taxon>Endopterygota</taxon>
        <taxon>Hymenoptera</taxon>
        <taxon>Tenthredinoidea</taxon>
        <taxon>Diprionidae</taxon>
        <taxon>Diprioninae</taxon>
        <taxon>Neodiprion</taxon>
    </lineage>
</organism>
<sequence length="1072" mass="121452">MENAMKNHDENSKATNRTRTKKSQQELNQLRRDVLVANKILRDESAPPKAHTSTFTKVLNKFAERRQAIDNEIQGLDSAGKRTGKKKMCHRLLPLRNPEVGIFANGSKGAEIKRENLAFTESDKARIEGDLQKILHDGLRRSKRLKSQAANKLQQKFPETVDKNESDSPENQSDDNVLEIKPAPVVASKKPNGKRRLQVPIEQDVNVRKISKAEIHDAKTIARQLQFKTDNKRNNSAGKKCKRSLFQDENDDSDHPIHFPCVEDLRFSPTLGKAKVKKEPGEPKSKPANRKLNFNCGKVGKKMITAKYKKLCAVVSAESFHNCLKQTPHVDPAKKIKKSLGNLYSVCRQQKTLVQKHPTKVSKANIKNSKNSRRQTPLEEMEQPSTSNFKIDIGHQAIKLEAPTITVKTEPNGDNHQNASTSSDTSIIAEWETNSLRVNYDSVGATLKSEITECSGTTDTSCEKVQQQFPKEGIVERPTSTTPGEERSKFLNEKENQLTQAPSLRKKILQRYLQETNNSGSLPSRKSEDEVTSTVKSEVKPRCLQTVTKAANSSTVNCPDTRQNFDNVAGPSKNNLSSASSSTLPKFPSARKKLMMRYLREVNNQDRPNPFTETLEENQERRCSSKETAPATLGSSPSTKKILVKRYLQEVNSQEEQPAISKASESNAEKRCFGEEAERPEFGSQIPIKVETVADSLTVNCDSDENSQFAKENLDPRLPQVPEIRKAILQRFLHDVEVQNMERQEVETAEDFPERSARHMPVIRRRSQQERVWHRPSSEAEIGQDFGGITISHEEPEVVPTPAVVNALYELNEYQSRTGCDFSEPNVYHTIPPYNYHMENFQTNGISGQDRDCERFPVFLKRSDSESTGNSDELPHIAPQNEPHQVHQFQVLGASEHVELLHRMHEQNVRSQMFQLPRSEFHNISTSLMQPPNLAPPNSGVTYHWPPPPAILNIPPRSYSEEYFERRFNFVVPFEQTESISHNTIINPLYRSAVLENLPYPQNFSPMLEELRNYNYQLLIDSGYAHAAFFNSQIGESAGRYYQHVTQPIYSVTDVHPPLQSQVLPDYSPSDD</sequence>
<reference evidence="3" key="1">
    <citation type="submission" date="2025-08" db="UniProtKB">
        <authorList>
            <consortium name="RefSeq"/>
        </authorList>
    </citation>
    <scope>IDENTIFICATION</scope>
    <source>
        <tissue evidence="3">Thorax and Abdomen</tissue>
    </source>
</reference>
<feature type="region of interest" description="Disordered" evidence="1">
    <location>
        <begin position="1"/>
        <end position="27"/>
    </location>
</feature>
<evidence type="ECO:0000256" key="1">
    <source>
        <dbReference type="SAM" id="MobiDB-lite"/>
    </source>
</evidence>
<gene>
    <name evidence="3" type="primary">LOC107222855</name>
</gene>
<feature type="region of interest" description="Disordered" evidence="1">
    <location>
        <begin position="654"/>
        <end position="678"/>
    </location>
</feature>
<keyword evidence="2" id="KW-1185">Reference proteome</keyword>
<feature type="region of interest" description="Disordered" evidence="1">
    <location>
        <begin position="515"/>
        <end position="534"/>
    </location>
</feature>
<dbReference type="AlphaFoldDB" id="A0A6J0BUB5"/>
<feature type="region of interest" description="Disordered" evidence="1">
    <location>
        <begin position="226"/>
        <end position="253"/>
    </location>
</feature>
<feature type="region of interest" description="Disordered" evidence="1">
    <location>
        <begin position="554"/>
        <end position="586"/>
    </location>
</feature>
<feature type="region of interest" description="Disordered" evidence="1">
    <location>
        <begin position="145"/>
        <end position="197"/>
    </location>
</feature>
<name>A0A6J0BUB5_NEOLC</name>
<feature type="compositionally biased region" description="Basic and acidic residues" evidence="1">
    <location>
        <begin position="484"/>
        <end position="496"/>
    </location>
</feature>
<feature type="compositionally biased region" description="Polar residues" evidence="1">
    <location>
        <begin position="515"/>
        <end position="524"/>
    </location>
</feature>
<feature type="compositionally biased region" description="Polar residues" evidence="1">
    <location>
        <begin position="554"/>
        <end position="566"/>
    </location>
</feature>
<feature type="region of interest" description="Disordered" evidence="1">
    <location>
        <begin position="603"/>
        <end position="638"/>
    </location>
</feature>
<dbReference type="KEGG" id="nlo:107222855"/>
<dbReference type="Proteomes" id="UP000829291">
    <property type="component" value="Chromosome 2"/>
</dbReference>
<feature type="region of interest" description="Disordered" evidence="1">
    <location>
        <begin position="355"/>
        <end position="387"/>
    </location>
</feature>
<feature type="compositionally biased region" description="Low complexity" evidence="1">
    <location>
        <begin position="572"/>
        <end position="586"/>
    </location>
</feature>
<dbReference type="InParanoid" id="A0A6J0BUB5"/>